<evidence type="ECO:0000313" key="4">
    <source>
        <dbReference type="Proteomes" id="UP000256503"/>
    </source>
</evidence>
<feature type="chain" id="PRO_5041915446" evidence="1">
    <location>
        <begin position="24"/>
        <end position="161"/>
    </location>
</feature>
<proteinExistence type="predicted"/>
<dbReference type="EMBL" id="CP031146">
    <property type="protein sequence ID" value="AXM97120.1"/>
    <property type="molecule type" value="Genomic_DNA"/>
</dbReference>
<sequence>MNSLFSRAALAGLLMGAAVVASAADANTALKSQEPPKDAKVFIVSPADGATVDKTFTVKFGIEGMTLKPAGDQTPHTGHHHLLVDVDNEPVADQPLPTSLMPASGVALPAGPQVLHFGKAQTEATLTLTPGKHTLQLVLGDKFHVPFKPAVESKKITVEVK</sequence>
<dbReference type="RefSeq" id="WP_016392465.1">
    <property type="nucleotide sequence ID" value="NZ_BSOM01000011.1"/>
</dbReference>
<dbReference type="Pfam" id="PF14347">
    <property type="entry name" value="DUF4399"/>
    <property type="match status" value="1"/>
</dbReference>
<gene>
    <name evidence="3" type="ORF">DVB73_15660</name>
</gene>
<dbReference type="AlphaFoldDB" id="A0AAD0QY43"/>
<dbReference type="GeneID" id="49614854"/>
<organism evidence="3 4">
    <name type="scientific">Pseudomonas plecoglossicida</name>
    <dbReference type="NCBI Taxonomy" id="70775"/>
    <lineage>
        <taxon>Bacteria</taxon>
        <taxon>Pseudomonadati</taxon>
        <taxon>Pseudomonadota</taxon>
        <taxon>Gammaproteobacteria</taxon>
        <taxon>Pseudomonadales</taxon>
        <taxon>Pseudomonadaceae</taxon>
        <taxon>Pseudomonas</taxon>
    </lineage>
</organism>
<dbReference type="Proteomes" id="UP000256503">
    <property type="component" value="Chromosome"/>
</dbReference>
<evidence type="ECO:0000259" key="2">
    <source>
        <dbReference type="Pfam" id="PF14347"/>
    </source>
</evidence>
<evidence type="ECO:0000256" key="1">
    <source>
        <dbReference type="SAM" id="SignalP"/>
    </source>
</evidence>
<dbReference type="InterPro" id="IPR025512">
    <property type="entry name" value="DUF4399"/>
</dbReference>
<feature type="signal peptide" evidence="1">
    <location>
        <begin position="1"/>
        <end position="23"/>
    </location>
</feature>
<accession>A0AAD0QY43</accession>
<reference evidence="3 4" key="1">
    <citation type="submission" date="2018-07" db="EMBL/GenBank/DDBJ databases">
        <title>Complete genome sequence of a Pseudomonas plecoglossicida strain pathogenic to the marine fish, Larimichthys crocea.</title>
        <authorList>
            <person name="Tao Z."/>
        </authorList>
    </citation>
    <scope>NUCLEOTIDE SEQUENCE [LARGE SCALE GENOMIC DNA]</scope>
    <source>
        <strain evidence="3 4">XSDHY-P</strain>
    </source>
</reference>
<name>A0AAD0QY43_PSEDL</name>
<protein>
    <submittedName>
        <fullName evidence="3">DUF4399 domain-containing protein</fullName>
    </submittedName>
</protein>
<evidence type="ECO:0000313" key="3">
    <source>
        <dbReference type="EMBL" id="AXM97120.1"/>
    </source>
</evidence>
<keyword evidence="1" id="KW-0732">Signal</keyword>
<feature type="domain" description="DUF4399" evidence="2">
    <location>
        <begin position="58"/>
        <end position="161"/>
    </location>
</feature>